<organism evidence="2 3">
    <name type="scientific">Rhizoctonia solani</name>
    <dbReference type="NCBI Taxonomy" id="456999"/>
    <lineage>
        <taxon>Eukaryota</taxon>
        <taxon>Fungi</taxon>
        <taxon>Dikarya</taxon>
        <taxon>Basidiomycota</taxon>
        <taxon>Agaricomycotina</taxon>
        <taxon>Agaricomycetes</taxon>
        <taxon>Cantharellales</taxon>
        <taxon>Ceratobasidiaceae</taxon>
        <taxon>Rhizoctonia</taxon>
    </lineage>
</organism>
<feature type="transmembrane region" description="Helical" evidence="1">
    <location>
        <begin position="59"/>
        <end position="80"/>
    </location>
</feature>
<comment type="caution">
    <text evidence="2">The sequence shown here is derived from an EMBL/GenBank/DDBJ whole genome shotgun (WGS) entry which is preliminary data.</text>
</comment>
<dbReference type="EMBL" id="CAJMWW010000646">
    <property type="protein sequence ID" value="CAE6479019.1"/>
    <property type="molecule type" value="Genomic_DNA"/>
</dbReference>
<keyword evidence="1" id="KW-0812">Transmembrane</keyword>
<name>A0A8H3CFH1_9AGAM</name>
<sequence length="231" mass="25645">MLEDLPKTFASDNSTDITLDNLIGFGNHDRRILCAITYSPTRQSHARGRLVYPVSKAEVWSFSSLAFDIITTFSTIAYFFCARKDLNARPGILSIVWQVLWASATPPLILVIISIVDGYLIPGSPGIIGVVAIVMMGKIYVLSLMINVVGQGYIRQRFERRWTPPLHEETWMREPADEACNVDMPMVHITVHTEEIELATATKSISKNIGCEGSVEAELERGITDAISMKG</sequence>
<dbReference type="AlphaFoldDB" id="A0A8H3CFH1"/>
<keyword evidence="1" id="KW-1133">Transmembrane helix</keyword>
<feature type="transmembrane region" description="Helical" evidence="1">
    <location>
        <begin position="92"/>
        <end position="115"/>
    </location>
</feature>
<gene>
    <name evidence="2" type="ORF">RDB_LOCUS201625</name>
</gene>
<reference evidence="2" key="1">
    <citation type="submission" date="2021-01" db="EMBL/GenBank/DDBJ databases">
        <authorList>
            <person name="Kaushik A."/>
        </authorList>
    </citation>
    <scope>NUCLEOTIDE SEQUENCE</scope>
    <source>
        <strain evidence="2">AG3-T5</strain>
    </source>
</reference>
<feature type="non-terminal residue" evidence="2">
    <location>
        <position position="1"/>
    </location>
</feature>
<evidence type="ECO:0000313" key="2">
    <source>
        <dbReference type="EMBL" id="CAE6479019.1"/>
    </source>
</evidence>
<evidence type="ECO:0000313" key="3">
    <source>
        <dbReference type="Proteomes" id="UP000663841"/>
    </source>
</evidence>
<accession>A0A8H3CFH1</accession>
<feature type="transmembrane region" description="Helical" evidence="1">
    <location>
        <begin position="127"/>
        <end position="150"/>
    </location>
</feature>
<evidence type="ECO:0000256" key="1">
    <source>
        <dbReference type="SAM" id="Phobius"/>
    </source>
</evidence>
<protein>
    <submittedName>
        <fullName evidence="2">Uncharacterized protein</fullName>
    </submittedName>
</protein>
<proteinExistence type="predicted"/>
<dbReference type="Proteomes" id="UP000663841">
    <property type="component" value="Unassembled WGS sequence"/>
</dbReference>
<keyword evidence="1" id="KW-0472">Membrane</keyword>